<evidence type="ECO:0000313" key="7">
    <source>
        <dbReference type="EMBL" id="SFE66961.1"/>
    </source>
</evidence>
<evidence type="ECO:0000256" key="4">
    <source>
        <dbReference type="ARBA" id="ARBA00023136"/>
    </source>
</evidence>
<feature type="transmembrane region" description="Helical" evidence="6">
    <location>
        <begin position="416"/>
        <end position="437"/>
    </location>
</feature>
<keyword evidence="3 6" id="KW-1133">Transmembrane helix</keyword>
<dbReference type="GO" id="GO:0012505">
    <property type="term" value="C:endomembrane system"/>
    <property type="evidence" value="ECO:0007669"/>
    <property type="project" value="UniProtKB-SubCell"/>
</dbReference>
<evidence type="ECO:0000256" key="5">
    <source>
        <dbReference type="SAM" id="MobiDB-lite"/>
    </source>
</evidence>
<feature type="transmembrane region" description="Helical" evidence="6">
    <location>
        <begin position="380"/>
        <end position="404"/>
    </location>
</feature>
<dbReference type="GO" id="GO:0005384">
    <property type="term" value="F:manganese ion transmembrane transporter activity"/>
    <property type="evidence" value="ECO:0007669"/>
    <property type="project" value="InterPro"/>
</dbReference>
<dbReference type="InterPro" id="IPR008217">
    <property type="entry name" value="Ccc1_fam"/>
</dbReference>
<evidence type="ECO:0000256" key="3">
    <source>
        <dbReference type="ARBA" id="ARBA00022989"/>
    </source>
</evidence>
<feature type="transmembrane region" description="Helical" evidence="6">
    <location>
        <begin position="353"/>
        <end position="374"/>
    </location>
</feature>
<dbReference type="InterPro" id="IPR009078">
    <property type="entry name" value="Ferritin-like_SF"/>
</dbReference>
<comment type="subcellular location">
    <subcellularLocation>
        <location evidence="1">Endomembrane system</location>
        <topology evidence="1">Multi-pass membrane protein</topology>
    </subcellularLocation>
</comment>
<sequence>MLTPEPRIGNRAGYRAAACHAPHLRGGPLRTDFRSGPELLVERTVLLFGPCFFSDRASSGSGFDRPASTTGGILDVVSEQPAADSPPPSAAKLRAWRRMLADERAEATVYRELADRRHGTEREILSRLAEAEQRHAEHWRRLLGEYVGEPRRATFRMRVLAFLARGFGWIFVLALVQRAETRSNYESTADATEAMAADERVHGEVVRALAAQGRARMSGTLRAAVFGINDGLVSNFALVLGVIGGGAGTTLVILTGLSGLLAGALSMAAGEFVSVSSQRELIAAGKPDDTADGAVPLLDVDANELALVYRARGMSAAEAERRAEVVLRRPPPEQHPAGEEPDGGEVVGSGAKAAASSFAAFAIGALLPVLPFLLGLHGLLAVLVAAVLSGSALLLTGATVGVLSGAAPLPRALRQLAIGAGAAVMTFLLGLVFGVTAS</sequence>
<dbReference type="PANTHER" id="PTHR31851">
    <property type="entry name" value="FE(2+)/MN(2+) TRANSPORTER PCL1"/>
    <property type="match status" value="1"/>
</dbReference>
<dbReference type="Proteomes" id="UP000198716">
    <property type="component" value="Unassembled WGS sequence"/>
</dbReference>
<evidence type="ECO:0000256" key="2">
    <source>
        <dbReference type="ARBA" id="ARBA00022692"/>
    </source>
</evidence>
<dbReference type="InterPro" id="IPR039376">
    <property type="entry name" value="Ferritin_CCC1_N"/>
</dbReference>
<feature type="transmembrane region" description="Helical" evidence="6">
    <location>
        <begin position="159"/>
        <end position="176"/>
    </location>
</feature>
<gene>
    <name evidence="7" type="ORF">SAMN04487819_12159</name>
</gene>
<feature type="transmembrane region" description="Helical" evidence="6">
    <location>
        <begin position="236"/>
        <end position="257"/>
    </location>
</feature>
<reference evidence="8" key="1">
    <citation type="submission" date="2016-10" db="EMBL/GenBank/DDBJ databases">
        <authorList>
            <person name="Varghese N."/>
            <person name="Submissions S."/>
        </authorList>
    </citation>
    <scope>NUCLEOTIDE SEQUENCE [LARGE SCALE GENOMIC DNA]</scope>
    <source>
        <strain evidence="8">DSM 45004</strain>
    </source>
</reference>
<evidence type="ECO:0000256" key="6">
    <source>
        <dbReference type="SAM" id="Phobius"/>
    </source>
</evidence>
<evidence type="ECO:0000313" key="8">
    <source>
        <dbReference type="Proteomes" id="UP000198716"/>
    </source>
</evidence>
<accession>A0A1I2CF62</accession>
<dbReference type="GO" id="GO:0030026">
    <property type="term" value="P:intracellular manganese ion homeostasis"/>
    <property type="evidence" value="ECO:0007669"/>
    <property type="project" value="InterPro"/>
</dbReference>
<keyword evidence="4 6" id="KW-0472">Membrane</keyword>
<keyword evidence="8" id="KW-1185">Reference proteome</keyword>
<evidence type="ECO:0000256" key="1">
    <source>
        <dbReference type="ARBA" id="ARBA00004127"/>
    </source>
</evidence>
<protein>
    <submittedName>
        <fullName evidence="7">Predicted Fe2+/Mn2+ transporter, VIT1/CCC1 family</fullName>
    </submittedName>
</protein>
<dbReference type="CDD" id="cd01044">
    <property type="entry name" value="Ferritin_CCC1_N"/>
    <property type="match status" value="1"/>
</dbReference>
<dbReference type="SUPFAM" id="SSF47240">
    <property type="entry name" value="Ferritin-like"/>
    <property type="match status" value="1"/>
</dbReference>
<dbReference type="AlphaFoldDB" id="A0A1I2CF62"/>
<dbReference type="EMBL" id="FOMZ01000021">
    <property type="protein sequence ID" value="SFE66961.1"/>
    <property type="molecule type" value="Genomic_DNA"/>
</dbReference>
<organism evidence="7 8">
    <name type="scientific">Actinopolyspora alba</name>
    <dbReference type="NCBI Taxonomy" id="673379"/>
    <lineage>
        <taxon>Bacteria</taxon>
        <taxon>Bacillati</taxon>
        <taxon>Actinomycetota</taxon>
        <taxon>Actinomycetes</taxon>
        <taxon>Actinopolysporales</taxon>
        <taxon>Actinopolysporaceae</taxon>
        <taxon>Actinopolyspora</taxon>
        <taxon>Actinopolyspora alba group</taxon>
    </lineage>
</organism>
<feature type="compositionally biased region" description="Basic and acidic residues" evidence="5">
    <location>
        <begin position="328"/>
        <end position="338"/>
    </location>
</feature>
<name>A0A1I2CF62_9ACTN</name>
<dbReference type="Pfam" id="PF01988">
    <property type="entry name" value="VIT1"/>
    <property type="match status" value="1"/>
</dbReference>
<proteinExistence type="predicted"/>
<keyword evidence="2 6" id="KW-0812">Transmembrane</keyword>
<feature type="region of interest" description="Disordered" evidence="5">
    <location>
        <begin position="328"/>
        <end position="348"/>
    </location>
</feature>